<sequence>MPELSEPVAVVAEGAEFALLSYGDGSTYALRAKEEHSAVYFEGEERDAFLAEYESVKSQYPGYTADQVLAQLWDQGGYSWMAVHDDEL</sequence>
<protein>
    <submittedName>
        <fullName evidence="1">Uncharacterized protein</fullName>
    </submittedName>
</protein>
<dbReference type="AlphaFoldDB" id="A0A1Y6DA33"/>
<reference evidence="1 2" key="1">
    <citation type="submission" date="2016-12" db="EMBL/GenBank/DDBJ databases">
        <authorList>
            <person name="Song W.-J."/>
            <person name="Kurnit D.M."/>
        </authorList>
    </citation>
    <scope>NUCLEOTIDE SEQUENCE [LARGE SCALE GENOMIC DNA]</scope>
    <source>
        <strain evidence="1 2">175</strain>
    </source>
</reference>
<dbReference type="OrthoDB" id="5570336at2"/>
<dbReference type="Proteomes" id="UP000192923">
    <property type="component" value="Unassembled WGS sequence"/>
</dbReference>
<proteinExistence type="predicted"/>
<accession>A0A1Y6DA33</accession>
<dbReference type="STRING" id="1760988.SAMN02949497_0093"/>
<name>A0A1Y6DA33_9GAMM</name>
<dbReference type="EMBL" id="FXAM01000003">
    <property type="protein sequence ID" value="SMF97523.1"/>
    <property type="molecule type" value="Genomic_DNA"/>
</dbReference>
<keyword evidence="2" id="KW-1185">Reference proteome</keyword>
<dbReference type="RefSeq" id="WP_085216552.1">
    <property type="nucleotide sequence ID" value="NZ_FXAM01000003.1"/>
</dbReference>
<gene>
    <name evidence="1" type="ORF">SAMN02949497_0093</name>
</gene>
<evidence type="ECO:0000313" key="2">
    <source>
        <dbReference type="Proteomes" id="UP000192923"/>
    </source>
</evidence>
<evidence type="ECO:0000313" key="1">
    <source>
        <dbReference type="EMBL" id="SMF97523.1"/>
    </source>
</evidence>
<organism evidence="1 2">
    <name type="scientific">Methylomagnum ishizawai</name>
    <dbReference type="NCBI Taxonomy" id="1760988"/>
    <lineage>
        <taxon>Bacteria</taxon>
        <taxon>Pseudomonadati</taxon>
        <taxon>Pseudomonadota</taxon>
        <taxon>Gammaproteobacteria</taxon>
        <taxon>Methylococcales</taxon>
        <taxon>Methylococcaceae</taxon>
        <taxon>Methylomagnum</taxon>
    </lineage>
</organism>